<organism evidence="2 3">
    <name type="scientific">Parachaetomium inaequale</name>
    <dbReference type="NCBI Taxonomy" id="2588326"/>
    <lineage>
        <taxon>Eukaryota</taxon>
        <taxon>Fungi</taxon>
        <taxon>Dikarya</taxon>
        <taxon>Ascomycota</taxon>
        <taxon>Pezizomycotina</taxon>
        <taxon>Sordariomycetes</taxon>
        <taxon>Sordariomycetidae</taxon>
        <taxon>Sordariales</taxon>
        <taxon>Chaetomiaceae</taxon>
        <taxon>Parachaetomium</taxon>
    </lineage>
</organism>
<evidence type="ECO:0000256" key="1">
    <source>
        <dbReference type="SAM" id="Phobius"/>
    </source>
</evidence>
<accession>A0AAN6PJP4</accession>
<evidence type="ECO:0000313" key="2">
    <source>
        <dbReference type="EMBL" id="KAK4040274.1"/>
    </source>
</evidence>
<sequence length="61" mass="6507">MPFPGADASSSSSFLLAKCGSTLFCFGRSALLWLLVFAAFLLGALRNRLLAPATAREKKKS</sequence>
<keyword evidence="1" id="KW-0812">Transmembrane</keyword>
<comment type="caution">
    <text evidence="2">The sequence shown here is derived from an EMBL/GenBank/DDBJ whole genome shotgun (WGS) entry which is preliminary data.</text>
</comment>
<reference evidence="3" key="1">
    <citation type="journal article" date="2023" name="Mol. Phylogenet. Evol.">
        <title>Genome-scale phylogeny and comparative genomics of the fungal order Sordariales.</title>
        <authorList>
            <person name="Hensen N."/>
            <person name="Bonometti L."/>
            <person name="Westerberg I."/>
            <person name="Brannstrom I.O."/>
            <person name="Guillou S."/>
            <person name="Cros-Aarteil S."/>
            <person name="Calhoun S."/>
            <person name="Haridas S."/>
            <person name="Kuo A."/>
            <person name="Mondo S."/>
            <person name="Pangilinan J."/>
            <person name="Riley R."/>
            <person name="LaButti K."/>
            <person name="Andreopoulos B."/>
            <person name="Lipzen A."/>
            <person name="Chen C."/>
            <person name="Yan M."/>
            <person name="Daum C."/>
            <person name="Ng V."/>
            <person name="Clum A."/>
            <person name="Steindorff A."/>
            <person name="Ohm R.A."/>
            <person name="Martin F."/>
            <person name="Silar P."/>
            <person name="Natvig D.O."/>
            <person name="Lalanne C."/>
            <person name="Gautier V."/>
            <person name="Ament-Velasquez S.L."/>
            <person name="Kruys A."/>
            <person name="Hutchinson M.I."/>
            <person name="Powell A.J."/>
            <person name="Barry K."/>
            <person name="Miller A.N."/>
            <person name="Grigoriev I.V."/>
            <person name="Debuchy R."/>
            <person name="Gladieux P."/>
            <person name="Hiltunen Thoren M."/>
            <person name="Johannesson H."/>
        </authorList>
    </citation>
    <scope>NUCLEOTIDE SEQUENCE [LARGE SCALE GENOMIC DNA]</scope>
    <source>
        <strain evidence="3">CBS 284.82</strain>
    </source>
</reference>
<keyword evidence="1" id="KW-0472">Membrane</keyword>
<keyword evidence="1" id="KW-1133">Transmembrane helix</keyword>
<dbReference type="Proteomes" id="UP001303115">
    <property type="component" value="Unassembled WGS sequence"/>
</dbReference>
<proteinExistence type="predicted"/>
<protein>
    <submittedName>
        <fullName evidence="2">Uncharacterized protein</fullName>
    </submittedName>
</protein>
<feature type="transmembrane region" description="Helical" evidence="1">
    <location>
        <begin position="30"/>
        <end position="51"/>
    </location>
</feature>
<keyword evidence="3" id="KW-1185">Reference proteome</keyword>
<dbReference type="AlphaFoldDB" id="A0AAN6PJP4"/>
<dbReference type="EMBL" id="MU854380">
    <property type="protein sequence ID" value="KAK4040274.1"/>
    <property type="molecule type" value="Genomic_DNA"/>
</dbReference>
<name>A0AAN6PJP4_9PEZI</name>
<gene>
    <name evidence="2" type="ORF">C8A01DRAFT_35694</name>
</gene>
<evidence type="ECO:0000313" key="3">
    <source>
        <dbReference type="Proteomes" id="UP001303115"/>
    </source>
</evidence>